<evidence type="ECO:0000256" key="8">
    <source>
        <dbReference type="ARBA" id="ARBA00047568"/>
    </source>
</evidence>
<dbReference type="NCBIfam" id="NF003276">
    <property type="entry name" value="PRK04266.1-2"/>
    <property type="match status" value="1"/>
</dbReference>
<accession>B4JEY3</accession>
<dbReference type="eggNOG" id="KOG1596">
    <property type="taxonomic scope" value="Eukaryota"/>
</dbReference>
<evidence type="ECO:0000256" key="4">
    <source>
        <dbReference type="ARBA" id="ARBA00022603"/>
    </source>
</evidence>
<evidence type="ECO:0000313" key="9">
    <source>
        <dbReference type="EMBL" id="EDV93264.1"/>
    </source>
</evidence>
<dbReference type="EMBL" id="CH916369">
    <property type="protein sequence ID" value="EDV93264.1"/>
    <property type="molecule type" value="Genomic_DNA"/>
</dbReference>
<keyword evidence="5" id="KW-0808">Transferase</keyword>
<evidence type="ECO:0000313" key="10">
    <source>
        <dbReference type="Proteomes" id="UP000001070"/>
    </source>
</evidence>
<dbReference type="InterPro" id="IPR000692">
    <property type="entry name" value="Fibrillarin"/>
</dbReference>
<dbReference type="GO" id="GO:0015030">
    <property type="term" value="C:Cajal body"/>
    <property type="evidence" value="ECO:0007669"/>
    <property type="project" value="TreeGrafter"/>
</dbReference>
<evidence type="ECO:0000256" key="6">
    <source>
        <dbReference type="ARBA" id="ARBA00022884"/>
    </source>
</evidence>
<evidence type="ECO:0000256" key="3">
    <source>
        <dbReference type="ARBA" id="ARBA00022552"/>
    </source>
</evidence>
<dbReference type="SUPFAM" id="SSF53335">
    <property type="entry name" value="S-adenosyl-L-methionine-dependent methyltransferases"/>
    <property type="match status" value="1"/>
</dbReference>
<dbReference type="SMR" id="B4JEY3"/>
<dbReference type="PRINTS" id="PR00052">
    <property type="entry name" value="FIBRILLARIN"/>
</dbReference>
<sequence length="275" mass="30593">MVNGRAKGRGWSKLDLTVDDVGLVDSTDGSDNSSEYSLPNASVQSTKSEISIVPHQNSGAYIALDKDFQMKLVTRCTIPVDEGYGEDTFSAELNEERCMFRNWSPYQSKLAAALLKGVKNVQIVEGTKLIYLGVATGCPVSHIADIVGDSGIVYAVETSPWANGQLLEMAKRRHNVVAIIDDPMLPYKYRKLVEDRVDFIFCDTQHHEQLRILILHARHFLKPGGNFAIMLPGAAHDSIKAMNRLHAEQLDTIERISLQPYVRGQYLLVGVYNQS</sequence>
<dbReference type="GO" id="GO:0008649">
    <property type="term" value="F:rRNA methyltransferase activity"/>
    <property type="evidence" value="ECO:0007669"/>
    <property type="project" value="TreeGrafter"/>
</dbReference>
<name>B4JEY3_DROGR</name>
<evidence type="ECO:0000256" key="7">
    <source>
        <dbReference type="ARBA" id="ARBA00032245"/>
    </source>
</evidence>
<dbReference type="GO" id="GO:1990259">
    <property type="term" value="F:histone H2AQ104 methyltransferase activity"/>
    <property type="evidence" value="ECO:0007669"/>
    <property type="project" value="TreeGrafter"/>
</dbReference>
<reference evidence="9 10" key="1">
    <citation type="journal article" date="2007" name="Nature">
        <title>Evolution of genes and genomes on the Drosophila phylogeny.</title>
        <authorList>
            <consortium name="Drosophila 12 Genomes Consortium"/>
            <person name="Clark A.G."/>
            <person name="Eisen M.B."/>
            <person name="Smith D.R."/>
            <person name="Bergman C.M."/>
            <person name="Oliver B."/>
            <person name="Markow T.A."/>
            <person name="Kaufman T.C."/>
            <person name="Kellis M."/>
            <person name="Gelbart W."/>
            <person name="Iyer V.N."/>
            <person name="Pollard D.A."/>
            <person name="Sackton T.B."/>
            <person name="Larracuente A.M."/>
            <person name="Singh N.D."/>
            <person name="Abad J.P."/>
            <person name="Abt D.N."/>
            <person name="Adryan B."/>
            <person name="Aguade M."/>
            <person name="Akashi H."/>
            <person name="Anderson W.W."/>
            <person name="Aquadro C.F."/>
            <person name="Ardell D.H."/>
            <person name="Arguello R."/>
            <person name="Artieri C.G."/>
            <person name="Barbash D.A."/>
            <person name="Barker D."/>
            <person name="Barsanti P."/>
            <person name="Batterham P."/>
            <person name="Batzoglou S."/>
            <person name="Begun D."/>
            <person name="Bhutkar A."/>
            <person name="Blanco E."/>
            <person name="Bosak S.A."/>
            <person name="Bradley R.K."/>
            <person name="Brand A.D."/>
            <person name="Brent M.R."/>
            <person name="Brooks A.N."/>
            <person name="Brown R.H."/>
            <person name="Butlin R.K."/>
            <person name="Caggese C."/>
            <person name="Calvi B.R."/>
            <person name="Bernardo de Carvalho A."/>
            <person name="Caspi A."/>
            <person name="Castrezana S."/>
            <person name="Celniker S.E."/>
            <person name="Chang J.L."/>
            <person name="Chapple C."/>
            <person name="Chatterji S."/>
            <person name="Chinwalla A."/>
            <person name="Civetta A."/>
            <person name="Clifton S.W."/>
            <person name="Comeron J.M."/>
            <person name="Costello J.C."/>
            <person name="Coyne J.A."/>
            <person name="Daub J."/>
            <person name="David R.G."/>
            <person name="Delcher A.L."/>
            <person name="Delehaunty K."/>
            <person name="Do C.B."/>
            <person name="Ebling H."/>
            <person name="Edwards K."/>
            <person name="Eickbush T."/>
            <person name="Evans J.D."/>
            <person name="Filipski A."/>
            <person name="Findeiss S."/>
            <person name="Freyhult E."/>
            <person name="Fulton L."/>
            <person name="Fulton R."/>
            <person name="Garcia A.C."/>
            <person name="Gardiner A."/>
            <person name="Garfield D.A."/>
            <person name="Garvin B.E."/>
            <person name="Gibson G."/>
            <person name="Gilbert D."/>
            <person name="Gnerre S."/>
            <person name="Godfrey J."/>
            <person name="Good R."/>
            <person name="Gotea V."/>
            <person name="Gravely B."/>
            <person name="Greenberg A.J."/>
            <person name="Griffiths-Jones S."/>
            <person name="Gross S."/>
            <person name="Guigo R."/>
            <person name="Gustafson E.A."/>
            <person name="Haerty W."/>
            <person name="Hahn M.W."/>
            <person name="Halligan D.L."/>
            <person name="Halpern A.L."/>
            <person name="Halter G.M."/>
            <person name="Han M.V."/>
            <person name="Heger A."/>
            <person name="Hillier L."/>
            <person name="Hinrichs A.S."/>
            <person name="Holmes I."/>
            <person name="Hoskins R.A."/>
            <person name="Hubisz M.J."/>
            <person name="Hultmark D."/>
            <person name="Huntley M.A."/>
            <person name="Jaffe D.B."/>
            <person name="Jagadeeshan S."/>
            <person name="Jeck W.R."/>
            <person name="Johnson J."/>
            <person name="Jones C.D."/>
            <person name="Jordan W.C."/>
            <person name="Karpen G.H."/>
            <person name="Kataoka E."/>
            <person name="Keightley P.D."/>
            <person name="Kheradpour P."/>
            <person name="Kirkness E.F."/>
            <person name="Koerich L.B."/>
            <person name="Kristiansen K."/>
            <person name="Kudrna D."/>
            <person name="Kulathinal R.J."/>
            <person name="Kumar S."/>
            <person name="Kwok R."/>
            <person name="Lander E."/>
            <person name="Langley C.H."/>
            <person name="Lapoint R."/>
            <person name="Lazzaro B.P."/>
            <person name="Lee S.J."/>
            <person name="Levesque L."/>
            <person name="Li R."/>
            <person name="Lin C.F."/>
            <person name="Lin M.F."/>
            <person name="Lindblad-Toh K."/>
            <person name="Llopart A."/>
            <person name="Long M."/>
            <person name="Low L."/>
            <person name="Lozovsky E."/>
            <person name="Lu J."/>
            <person name="Luo M."/>
            <person name="Machado C.A."/>
            <person name="Makalowski W."/>
            <person name="Marzo M."/>
            <person name="Matsuda M."/>
            <person name="Matzkin L."/>
            <person name="McAllister B."/>
            <person name="McBride C.S."/>
            <person name="McKernan B."/>
            <person name="McKernan K."/>
            <person name="Mendez-Lago M."/>
            <person name="Minx P."/>
            <person name="Mollenhauer M.U."/>
            <person name="Montooth K."/>
            <person name="Mount S.M."/>
            <person name="Mu X."/>
            <person name="Myers E."/>
            <person name="Negre B."/>
            <person name="Newfeld S."/>
            <person name="Nielsen R."/>
            <person name="Noor M.A."/>
            <person name="O'Grady P."/>
            <person name="Pachter L."/>
            <person name="Papaceit M."/>
            <person name="Parisi M.J."/>
            <person name="Parisi M."/>
            <person name="Parts L."/>
            <person name="Pedersen J.S."/>
            <person name="Pesole G."/>
            <person name="Phillippy A.M."/>
            <person name="Ponting C.P."/>
            <person name="Pop M."/>
            <person name="Porcelli D."/>
            <person name="Powell J.R."/>
            <person name="Prohaska S."/>
            <person name="Pruitt K."/>
            <person name="Puig M."/>
            <person name="Quesneville H."/>
            <person name="Ram K.R."/>
            <person name="Rand D."/>
            <person name="Rasmussen M.D."/>
            <person name="Reed L.K."/>
            <person name="Reenan R."/>
            <person name="Reily A."/>
            <person name="Remington K.A."/>
            <person name="Rieger T.T."/>
            <person name="Ritchie M.G."/>
            <person name="Robin C."/>
            <person name="Rogers Y.H."/>
            <person name="Rohde C."/>
            <person name="Rozas J."/>
            <person name="Rubenfield M.J."/>
            <person name="Ruiz A."/>
            <person name="Russo S."/>
            <person name="Salzberg S.L."/>
            <person name="Sanchez-Gracia A."/>
            <person name="Saranga D.J."/>
            <person name="Sato H."/>
            <person name="Schaeffer S.W."/>
            <person name="Schatz M.C."/>
            <person name="Schlenke T."/>
            <person name="Schwartz R."/>
            <person name="Segarra C."/>
            <person name="Singh R.S."/>
            <person name="Sirot L."/>
            <person name="Sirota M."/>
            <person name="Sisneros N.B."/>
            <person name="Smith C.D."/>
            <person name="Smith T.F."/>
            <person name="Spieth J."/>
            <person name="Stage D.E."/>
            <person name="Stark A."/>
            <person name="Stephan W."/>
            <person name="Strausberg R.L."/>
            <person name="Strempel S."/>
            <person name="Sturgill D."/>
            <person name="Sutton G."/>
            <person name="Sutton G.G."/>
            <person name="Tao W."/>
            <person name="Teichmann S."/>
            <person name="Tobari Y.N."/>
            <person name="Tomimura Y."/>
            <person name="Tsolas J.M."/>
            <person name="Valente V.L."/>
            <person name="Venter E."/>
            <person name="Venter J.C."/>
            <person name="Vicario S."/>
            <person name="Vieira F.G."/>
            <person name="Vilella A.J."/>
            <person name="Villasante A."/>
            <person name="Walenz B."/>
            <person name="Wang J."/>
            <person name="Wasserman M."/>
            <person name="Watts T."/>
            <person name="Wilson D."/>
            <person name="Wilson R.K."/>
            <person name="Wing R.A."/>
            <person name="Wolfner M.F."/>
            <person name="Wong A."/>
            <person name="Wong G.K."/>
            <person name="Wu C.I."/>
            <person name="Wu G."/>
            <person name="Yamamoto D."/>
            <person name="Yang H.P."/>
            <person name="Yang S.P."/>
            <person name="Yorke J.A."/>
            <person name="Yoshida K."/>
            <person name="Zdobnov E."/>
            <person name="Zhang P."/>
            <person name="Zhang Y."/>
            <person name="Zimin A.V."/>
            <person name="Baldwin J."/>
            <person name="Abdouelleil A."/>
            <person name="Abdulkadir J."/>
            <person name="Abebe A."/>
            <person name="Abera B."/>
            <person name="Abreu J."/>
            <person name="Acer S.C."/>
            <person name="Aftuck L."/>
            <person name="Alexander A."/>
            <person name="An P."/>
            <person name="Anderson E."/>
            <person name="Anderson S."/>
            <person name="Arachi H."/>
            <person name="Azer M."/>
            <person name="Bachantsang P."/>
            <person name="Barry A."/>
            <person name="Bayul T."/>
            <person name="Berlin A."/>
            <person name="Bessette D."/>
            <person name="Bloom T."/>
            <person name="Blye J."/>
            <person name="Boguslavskiy L."/>
            <person name="Bonnet C."/>
            <person name="Boukhgalter B."/>
            <person name="Bourzgui I."/>
            <person name="Brown A."/>
            <person name="Cahill P."/>
            <person name="Channer S."/>
            <person name="Cheshatsang Y."/>
            <person name="Chuda L."/>
            <person name="Citroen M."/>
            <person name="Collymore A."/>
            <person name="Cooke P."/>
            <person name="Costello M."/>
            <person name="D'Aco K."/>
            <person name="Daza R."/>
            <person name="De Haan G."/>
            <person name="DeGray S."/>
            <person name="DeMaso C."/>
            <person name="Dhargay N."/>
            <person name="Dooley K."/>
            <person name="Dooley E."/>
            <person name="Doricent M."/>
            <person name="Dorje P."/>
            <person name="Dorjee K."/>
            <person name="Dupes A."/>
            <person name="Elong R."/>
            <person name="Falk J."/>
            <person name="Farina A."/>
            <person name="Faro S."/>
            <person name="Ferguson D."/>
            <person name="Fisher S."/>
            <person name="Foley C.D."/>
            <person name="Franke A."/>
            <person name="Friedrich D."/>
            <person name="Gadbois L."/>
            <person name="Gearin G."/>
            <person name="Gearin C.R."/>
            <person name="Giannoukos G."/>
            <person name="Goode T."/>
            <person name="Graham J."/>
            <person name="Grandbois E."/>
            <person name="Grewal S."/>
            <person name="Gyaltsen K."/>
            <person name="Hafez N."/>
            <person name="Hagos B."/>
            <person name="Hall J."/>
            <person name="Henson C."/>
            <person name="Hollinger A."/>
            <person name="Honan T."/>
            <person name="Huard M.D."/>
            <person name="Hughes L."/>
            <person name="Hurhula B."/>
            <person name="Husby M.E."/>
            <person name="Kamat A."/>
            <person name="Kanga B."/>
            <person name="Kashin S."/>
            <person name="Khazanovich D."/>
            <person name="Kisner P."/>
            <person name="Lance K."/>
            <person name="Lara M."/>
            <person name="Lee W."/>
            <person name="Lennon N."/>
            <person name="Letendre F."/>
            <person name="LeVine R."/>
            <person name="Lipovsky A."/>
            <person name="Liu X."/>
            <person name="Liu J."/>
            <person name="Liu S."/>
            <person name="Lokyitsang T."/>
            <person name="Lokyitsang Y."/>
            <person name="Lubonja R."/>
            <person name="Lui A."/>
            <person name="MacDonald P."/>
            <person name="Magnisalis V."/>
            <person name="Maru K."/>
            <person name="Matthews C."/>
            <person name="McCusker W."/>
            <person name="McDonough S."/>
            <person name="Mehta T."/>
            <person name="Meldrim J."/>
            <person name="Meneus L."/>
            <person name="Mihai O."/>
            <person name="Mihalev A."/>
            <person name="Mihova T."/>
            <person name="Mittelman R."/>
            <person name="Mlenga V."/>
            <person name="Montmayeur A."/>
            <person name="Mulrain L."/>
            <person name="Navidi A."/>
            <person name="Naylor J."/>
            <person name="Negash T."/>
            <person name="Nguyen T."/>
            <person name="Nguyen N."/>
            <person name="Nicol R."/>
            <person name="Norbu C."/>
            <person name="Norbu N."/>
            <person name="Novod N."/>
            <person name="O'Neill B."/>
            <person name="Osman S."/>
            <person name="Markiewicz E."/>
            <person name="Oyono O.L."/>
            <person name="Patti C."/>
            <person name="Phunkhang P."/>
            <person name="Pierre F."/>
            <person name="Priest M."/>
            <person name="Raghuraman S."/>
            <person name="Rege F."/>
            <person name="Reyes R."/>
            <person name="Rise C."/>
            <person name="Rogov P."/>
            <person name="Ross K."/>
            <person name="Ryan E."/>
            <person name="Settipalli S."/>
            <person name="Shea T."/>
            <person name="Sherpa N."/>
            <person name="Shi L."/>
            <person name="Shih D."/>
            <person name="Sparrow T."/>
            <person name="Spaulding J."/>
            <person name="Stalker J."/>
            <person name="Stange-Thomann N."/>
            <person name="Stavropoulos S."/>
            <person name="Stone C."/>
            <person name="Strader C."/>
            <person name="Tesfaye S."/>
            <person name="Thomson T."/>
            <person name="Thoulutsang Y."/>
            <person name="Thoulutsang D."/>
            <person name="Topham K."/>
            <person name="Topping I."/>
            <person name="Tsamla T."/>
            <person name="Vassiliev H."/>
            <person name="Vo A."/>
            <person name="Wangchuk T."/>
            <person name="Wangdi T."/>
            <person name="Weiand M."/>
            <person name="Wilkinson J."/>
            <person name="Wilson A."/>
            <person name="Yadav S."/>
            <person name="Young G."/>
            <person name="Yu Q."/>
            <person name="Zembek L."/>
            <person name="Zhong D."/>
            <person name="Zimmer A."/>
            <person name="Zwirko Z."/>
            <person name="Jaffe D.B."/>
            <person name="Alvarez P."/>
            <person name="Brockman W."/>
            <person name="Butler J."/>
            <person name="Chin C."/>
            <person name="Gnerre S."/>
            <person name="Grabherr M."/>
            <person name="Kleber M."/>
            <person name="Mauceli E."/>
            <person name="MacCallum I."/>
        </authorList>
    </citation>
    <scope>NUCLEOTIDE SEQUENCE [LARGE SCALE GENOMIC DNA]</scope>
    <source>
        <strain evidence="10">Tucson 15287-2541.00</strain>
    </source>
</reference>
<keyword evidence="6" id="KW-0694">RNA-binding</keyword>
<keyword evidence="10" id="KW-1185">Reference proteome</keyword>
<dbReference type="GO" id="GO:0000494">
    <property type="term" value="P:box C/D sno(s)RNA 3'-end processing"/>
    <property type="evidence" value="ECO:0007669"/>
    <property type="project" value="TreeGrafter"/>
</dbReference>
<dbReference type="Pfam" id="PF01269">
    <property type="entry name" value="Fibrillarin"/>
    <property type="match status" value="1"/>
</dbReference>
<gene>
    <name evidence="9" type="primary">Dgri\GH19203</name>
    <name evidence="9" type="ORF">Dgri_GH19203</name>
</gene>
<evidence type="ECO:0000256" key="1">
    <source>
        <dbReference type="ARBA" id="ARBA00010632"/>
    </source>
</evidence>
<comment type="catalytic activity">
    <reaction evidence="8">
        <text>L-glutaminyl-[histone H2A] + S-adenosyl-L-methionine = N(5)-methyl-L-glutaminyl-[histone H2A] + S-adenosyl-L-homocysteine + H(+)</text>
        <dbReference type="Rhea" id="RHEA:50904"/>
        <dbReference type="Rhea" id="RHEA-COMP:12837"/>
        <dbReference type="Rhea" id="RHEA-COMP:12839"/>
        <dbReference type="ChEBI" id="CHEBI:15378"/>
        <dbReference type="ChEBI" id="CHEBI:30011"/>
        <dbReference type="ChEBI" id="CHEBI:57856"/>
        <dbReference type="ChEBI" id="CHEBI:59789"/>
        <dbReference type="ChEBI" id="CHEBI:61891"/>
    </reaction>
</comment>
<dbReference type="STRING" id="7222.B4JEY3"/>
<dbReference type="HOGENOM" id="CLU_059055_0_1_1"/>
<dbReference type="GO" id="GO:0032040">
    <property type="term" value="C:small-subunit processome"/>
    <property type="evidence" value="ECO:0007669"/>
    <property type="project" value="TreeGrafter"/>
</dbReference>
<dbReference type="GO" id="GO:0003723">
    <property type="term" value="F:RNA binding"/>
    <property type="evidence" value="ECO:0007669"/>
    <property type="project" value="UniProtKB-KW"/>
</dbReference>
<dbReference type="SMART" id="SM01206">
    <property type="entry name" value="Fibrillarin"/>
    <property type="match status" value="1"/>
</dbReference>
<comment type="similarity">
    <text evidence="1">Belongs to the methyltransferase superfamily. Fibrillarin family.</text>
</comment>
<dbReference type="AlphaFoldDB" id="B4JEY3"/>
<dbReference type="OMA" id="CEFRVWS"/>
<dbReference type="PANTHER" id="PTHR10335">
    <property type="entry name" value="RRNA 2-O-METHYLTRANSFERASE FIBRILLARIN"/>
    <property type="match status" value="1"/>
</dbReference>
<dbReference type="Gene3D" id="3.30.200.20">
    <property type="entry name" value="Phosphorylase Kinase, domain 1"/>
    <property type="match status" value="1"/>
</dbReference>
<keyword evidence="4" id="KW-0489">Methyltransferase</keyword>
<evidence type="ECO:0000256" key="5">
    <source>
        <dbReference type="ARBA" id="ARBA00022679"/>
    </source>
</evidence>
<dbReference type="PhylomeDB" id="B4JEY3"/>
<dbReference type="PANTHER" id="PTHR10335:SF17">
    <property type="entry name" value="FIBRILLARIN"/>
    <property type="match status" value="1"/>
</dbReference>
<organism evidence="10">
    <name type="scientific">Drosophila grimshawi</name>
    <name type="common">Hawaiian fruit fly</name>
    <name type="synonym">Idiomyia grimshawi</name>
    <dbReference type="NCBI Taxonomy" id="7222"/>
    <lineage>
        <taxon>Eukaryota</taxon>
        <taxon>Metazoa</taxon>
        <taxon>Ecdysozoa</taxon>
        <taxon>Arthropoda</taxon>
        <taxon>Hexapoda</taxon>
        <taxon>Insecta</taxon>
        <taxon>Pterygota</taxon>
        <taxon>Neoptera</taxon>
        <taxon>Endopterygota</taxon>
        <taxon>Diptera</taxon>
        <taxon>Brachycera</taxon>
        <taxon>Muscomorpha</taxon>
        <taxon>Ephydroidea</taxon>
        <taxon>Drosophilidae</taxon>
        <taxon>Drosophila</taxon>
        <taxon>Hawaiian Drosophila</taxon>
    </lineage>
</organism>
<dbReference type="OrthoDB" id="7863475at2759"/>
<evidence type="ECO:0000256" key="2">
    <source>
        <dbReference type="ARBA" id="ARBA00015190"/>
    </source>
</evidence>
<keyword evidence="3" id="KW-0698">rRNA processing</keyword>
<dbReference type="KEGG" id="dgr:6563038"/>
<dbReference type="InParanoid" id="B4JEY3"/>
<proteinExistence type="inferred from homology"/>
<protein>
    <recommendedName>
        <fullName evidence="2">rRNA 2'-O-methyltransferase fibrillarin</fullName>
    </recommendedName>
    <alternativeName>
        <fullName evidence="7">Histone-glutamine methyltransferase</fullName>
    </alternativeName>
</protein>
<dbReference type="Gene3D" id="3.40.50.150">
    <property type="entry name" value="Vaccinia Virus protein VP39"/>
    <property type="match status" value="1"/>
</dbReference>
<dbReference type="GO" id="GO:0031428">
    <property type="term" value="C:box C/D methylation guide snoRNP complex"/>
    <property type="evidence" value="ECO:0007669"/>
    <property type="project" value="TreeGrafter"/>
</dbReference>
<dbReference type="Proteomes" id="UP000001070">
    <property type="component" value="Unassembled WGS sequence"/>
</dbReference>
<dbReference type="InterPro" id="IPR029063">
    <property type="entry name" value="SAM-dependent_MTases_sf"/>
</dbReference>